<sequence length="472" mass="54957">MSQFLGSHGLVRNPFIEEEAQNDKVFEELLNESDYTFNHQAWDKFFGEPPGRGTSMIFGVKGSGKSALRLALEKNIEHFNREHEESILMLRYDDFNGFLEAFKRKREQQDRRRQEPITLKDFGLAQHLDAILVCGMEALLDEIKSADLPLERLERYRRHDLMMLMAFYVSGPPDRYNRIMTSLANRLLPRGLIKGTLSRLKGLIVGLLTLGIVPLVKRSFYRGVARTVEREILVRDRNMRDVERALRSIPPGYLKDQDVKRGGWRDDDDVRRLFATKFIDIALSLGYQQIVVVMDKVDEPSLINGDRERMQDFVWPLWNNRILQLHPNLSFKMLLPRQLYEAVRKASSEKANEARFDKQKIIYPFRWGDKQLFDMMSARLRICRADPSHPYPLDNLFASAIPQREILSALDKLRQPRFVLNYLYRLIAETCAQADQVGNQPVLISHEVFYQISATIGEDIKQYYQTLGESPE</sequence>
<dbReference type="Proteomes" id="UP001296967">
    <property type="component" value="Unassembled WGS sequence"/>
</dbReference>
<keyword evidence="2" id="KW-1185">Reference proteome</keyword>
<proteinExistence type="predicted"/>
<name>A0AAJ0UGI1_HALSE</name>
<dbReference type="AlphaFoldDB" id="A0AAJ0UGI1"/>
<organism evidence="1 2">
    <name type="scientific">Halochromatium salexigens</name>
    <name type="common">Chromatium salexigens</name>
    <dbReference type="NCBI Taxonomy" id="49447"/>
    <lineage>
        <taxon>Bacteria</taxon>
        <taxon>Pseudomonadati</taxon>
        <taxon>Pseudomonadota</taxon>
        <taxon>Gammaproteobacteria</taxon>
        <taxon>Chromatiales</taxon>
        <taxon>Chromatiaceae</taxon>
        <taxon>Halochromatium</taxon>
    </lineage>
</organism>
<evidence type="ECO:0000313" key="1">
    <source>
        <dbReference type="EMBL" id="MBK5931054.1"/>
    </source>
</evidence>
<protein>
    <submittedName>
        <fullName evidence="1">Uncharacterized protein</fullName>
    </submittedName>
</protein>
<reference evidence="1" key="1">
    <citation type="submission" date="2017-05" db="EMBL/GenBank/DDBJ databases">
        <authorList>
            <person name="Imhoff J.F."/>
            <person name="Rahn T."/>
            <person name="Kuenzel S."/>
            <person name="Neulinger S.C."/>
        </authorList>
    </citation>
    <scope>NUCLEOTIDE SEQUENCE</scope>
    <source>
        <strain evidence="1">DSM 4395</strain>
    </source>
</reference>
<dbReference type="EMBL" id="NHSF01000059">
    <property type="protein sequence ID" value="MBK5931054.1"/>
    <property type="molecule type" value="Genomic_DNA"/>
</dbReference>
<gene>
    <name evidence="1" type="ORF">CCR82_11095</name>
</gene>
<evidence type="ECO:0000313" key="2">
    <source>
        <dbReference type="Proteomes" id="UP001296967"/>
    </source>
</evidence>
<accession>A0AAJ0UGI1</accession>
<reference evidence="1" key="2">
    <citation type="journal article" date="2020" name="Microorganisms">
        <title>Osmotic Adaptation and Compatible Solute Biosynthesis of Phototrophic Bacteria as Revealed from Genome Analyses.</title>
        <authorList>
            <person name="Imhoff J.F."/>
            <person name="Rahn T."/>
            <person name="Kunzel S."/>
            <person name="Keller A."/>
            <person name="Neulinger S.C."/>
        </authorList>
    </citation>
    <scope>NUCLEOTIDE SEQUENCE</scope>
    <source>
        <strain evidence="1">DSM 4395</strain>
    </source>
</reference>
<comment type="caution">
    <text evidence="1">The sequence shown here is derived from an EMBL/GenBank/DDBJ whole genome shotgun (WGS) entry which is preliminary data.</text>
</comment>